<name>A0A3P3XQQ0_9SPIR</name>
<proteinExistence type="predicted"/>
<evidence type="ECO:0000259" key="1">
    <source>
        <dbReference type="Pfam" id="PF00753"/>
    </source>
</evidence>
<dbReference type="PANTHER" id="PTHR30619:SF1">
    <property type="entry name" value="RECOMBINATION PROTEIN 2"/>
    <property type="match status" value="1"/>
</dbReference>
<accession>A0A3P3XQQ0</accession>
<feature type="domain" description="Metallo-beta-lactamase" evidence="1">
    <location>
        <begin position="29"/>
        <end position="92"/>
    </location>
</feature>
<dbReference type="Gene3D" id="3.60.15.10">
    <property type="entry name" value="Ribonuclease Z/Hydroxyacylglutathione hydrolase-like"/>
    <property type="match status" value="1"/>
</dbReference>
<dbReference type="InterPro" id="IPR001279">
    <property type="entry name" value="Metallo-B-lactamas"/>
</dbReference>
<dbReference type="SUPFAM" id="SSF56281">
    <property type="entry name" value="Metallo-hydrolase/oxidoreductase"/>
    <property type="match status" value="1"/>
</dbReference>
<organism evidence="2">
    <name type="scientific">uncultured spirochete</name>
    <dbReference type="NCBI Taxonomy" id="156406"/>
    <lineage>
        <taxon>Bacteria</taxon>
        <taxon>Pseudomonadati</taxon>
        <taxon>Spirochaetota</taxon>
        <taxon>Spirochaetia</taxon>
        <taxon>Spirochaetales</taxon>
        <taxon>environmental samples</taxon>
    </lineage>
</organism>
<dbReference type="EMBL" id="FWDO01000005">
    <property type="protein sequence ID" value="SLM18636.1"/>
    <property type="molecule type" value="Genomic_DNA"/>
</dbReference>
<dbReference type="PANTHER" id="PTHR30619">
    <property type="entry name" value="DNA INTERNALIZATION/COMPETENCE PROTEIN COMEC/REC2"/>
    <property type="match status" value="1"/>
</dbReference>
<dbReference type="InterPro" id="IPR052159">
    <property type="entry name" value="Competence_DNA_uptake"/>
</dbReference>
<evidence type="ECO:0000313" key="2">
    <source>
        <dbReference type="EMBL" id="SLM18636.1"/>
    </source>
</evidence>
<dbReference type="InterPro" id="IPR036866">
    <property type="entry name" value="RibonucZ/Hydroxyglut_hydro"/>
</dbReference>
<dbReference type="AlphaFoldDB" id="A0A3P3XQQ0"/>
<reference evidence="2" key="1">
    <citation type="submission" date="2017-02" db="EMBL/GenBank/DDBJ databases">
        <authorList>
            <person name="Regsiter A."/>
            <person name="William W."/>
        </authorList>
    </citation>
    <scope>NUCLEOTIDE SEQUENCE</scope>
    <source>
        <strain evidence="2">BdmA 4</strain>
    </source>
</reference>
<dbReference type="Pfam" id="PF00753">
    <property type="entry name" value="Lactamase_B"/>
    <property type="match status" value="1"/>
</dbReference>
<gene>
    <name evidence="2" type="ORF">SPIRO4BDMA_50151</name>
</gene>
<sequence>MLRITFINVGYGDSILVEELKSGRRIFSMLVDGGNPYDQRYKHAYDSHAGQTPAWRYLQGRGIERLDLVVLTHFHLDHIGGIPDVVKTFPCGDLWSNYVFSGRPPAIDVGKKRRYRPESRMMVHSLRLLAELSDFAGHQNKEIHEMRRNEFNLPLTSELSVDRFGVDEAIYARMDGLVRDICAKGGARGATVGSGDCAAEDVEAQLFGLDKILNASCAALRLSYRGRSVLLAADLPATYWYPILDAGHTIGADILKFSHHGQKDGVSKRFASAVNPSNVVFCVSEDNPFHCPNPSVFSFFDATTRFDATGIVPLPPAWKPHPAHSAVVFEIGDDSSIRLMLQ</sequence>
<protein>
    <recommendedName>
        <fullName evidence="1">Metallo-beta-lactamase domain-containing protein</fullName>
    </recommendedName>
</protein>